<protein>
    <submittedName>
        <fullName evidence="2">Uncharacterized protein</fullName>
    </submittedName>
</protein>
<feature type="compositionally biased region" description="Basic and acidic residues" evidence="1">
    <location>
        <begin position="104"/>
        <end position="131"/>
    </location>
</feature>
<evidence type="ECO:0000313" key="2">
    <source>
        <dbReference type="EMBL" id="GHG49581.1"/>
    </source>
</evidence>
<gene>
    <name evidence="2" type="ORF">GCM10017567_85280</name>
</gene>
<dbReference type="EMBL" id="BNAW01000079">
    <property type="protein sequence ID" value="GHG49581.1"/>
    <property type="molecule type" value="Genomic_DNA"/>
</dbReference>
<reference evidence="3" key="1">
    <citation type="journal article" date="2019" name="Int. J. Syst. Evol. Microbiol.">
        <title>The Global Catalogue of Microorganisms (GCM) 10K type strain sequencing project: providing services to taxonomists for standard genome sequencing and annotation.</title>
        <authorList>
            <consortium name="The Broad Institute Genomics Platform"/>
            <consortium name="The Broad Institute Genome Sequencing Center for Infectious Disease"/>
            <person name="Wu L."/>
            <person name="Ma J."/>
        </authorList>
    </citation>
    <scope>NUCLEOTIDE SEQUENCE [LARGE SCALE GENOMIC DNA]</scope>
    <source>
        <strain evidence="3">CGMCC 4.7680</strain>
    </source>
</reference>
<sequence>MDVDGPAAVPAGPDRGEFDDPALVGDLGAAQVPLVVGGDEVGVPTATARGRLRPGVQAARVAVPDLDHRVRDRPARLAVLHLQGEPQLHALFVLAVRVGDRLQGDRFPGGRRDGALARARRDERTQSDRAHAGQQPAPADALSLVIVSHASPIGHRRQTGMLTSIVNKLSR</sequence>
<feature type="region of interest" description="Disordered" evidence="1">
    <location>
        <begin position="104"/>
        <end position="140"/>
    </location>
</feature>
<evidence type="ECO:0000313" key="3">
    <source>
        <dbReference type="Proteomes" id="UP000649955"/>
    </source>
</evidence>
<accession>A0ABQ3KVI4</accession>
<keyword evidence="3" id="KW-1185">Reference proteome</keyword>
<comment type="caution">
    <text evidence="2">The sequence shown here is derived from an EMBL/GenBank/DDBJ whole genome shotgun (WGS) entry which is preliminary data.</text>
</comment>
<evidence type="ECO:0000256" key="1">
    <source>
        <dbReference type="SAM" id="MobiDB-lite"/>
    </source>
</evidence>
<dbReference type="Proteomes" id="UP000649955">
    <property type="component" value="Unassembled WGS sequence"/>
</dbReference>
<name>A0ABQ3KVI4_9PSEU</name>
<proteinExistence type="predicted"/>
<organism evidence="2 3">
    <name type="scientific">Amycolatopsis bullii</name>
    <dbReference type="NCBI Taxonomy" id="941987"/>
    <lineage>
        <taxon>Bacteria</taxon>
        <taxon>Bacillati</taxon>
        <taxon>Actinomycetota</taxon>
        <taxon>Actinomycetes</taxon>
        <taxon>Pseudonocardiales</taxon>
        <taxon>Pseudonocardiaceae</taxon>
        <taxon>Amycolatopsis</taxon>
    </lineage>
</organism>